<dbReference type="Proteomes" id="UP001500879">
    <property type="component" value="Unassembled WGS sequence"/>
</dbReference>
<proteinExistence type="predicted"/>
<gene>
    <name evidence="1" type="ORF">GCM10010357_45920</name>
</gene>
<name>A0ABN0YY97_9ACTN</name>
<keyword evidence="2" id="KW-1185">Reference proteome</keyword>
<dbReference type="Gene3D" id="3.90.25.10">
    <property type="entry name" value="UDP-galactose 4-epimerase, domain 1"/>
    <property type="match status" value="1"/>
</dbReference>
<evidence type="ECO:0000313" key="1">
    <source>
        <dbReference type="EMBL" id="GAA0419398.1"/>
    </source>
</evidence>
<dbReference type="InterPro" id="IPR051604">
    <property type="entry name" value="Ergot_Alk_Oxidoreductase"/>
</dbReference>
<dbReference type="SUPFAM" id="SSF51735">
    <property type="entry name" value="NAD(P)-binding Rossmann-fold domains"/>
    <property type="match status" value="1"/>
</dbReference>
<evidence type="ECO:0000313" key="2">
    <source>
        <dbReference type="Proteomes" id="UP001500879"/>
    </source>
</evidence>
<organism evidence="1 2">
    <name type="scientific">Streptomyces luteireticuli</name>
    <dbReference type="NCBI Taxonomy" id="173858"/>
    <lineage>
        <taxon>Bacteria</taxon>
        <taxon>Bacillati</taxon>
        <taxon>Actinomycetota</taxon>
        <taxon>Actinomycetes</taxon>
        <taxon>Kitasatosporales</taxon>
        <taxon>Streptomycetaceae</taxon>
        <taxon>Streptomyces</taxon>
    </lineage>
</organism>
<reference evidence="1 2" key="1">
    <citation type="journal article" date="2019" name="Int. J. Syst. Evol. Microbiol.">
        <title>The Global Catalogue of Microorganisms (GCM) 10K type strain sequencing project: providing services to taxonomists for standard genome sequencing and annotation.</title>
        <authorList>
            <consortium name="The Broad Institute Genomics Platform"/>
            <consortium name="The Broad Institute Genome Sequencing Center for Infectious Disease"/>
            <person name="Wu L."/>
            <person name="Ma J."/>
        </authorList>
    </citation>
    <scope>NUCLEOTIDE SEQUENCE [LARGE SCALE GENOMIC DNA]</scope>
    <source>
        <strain evidence="1 2">JCM 4788</strain>
    </source>
</reference>
<dbReference type="PANTHER" id="PTHR43162">
    <property type="match status" value="1"/>
</dbReference>
<protein>
    <submittedName>
        <fullName evidence="1">NAD(P)H-binding protein</fullName>
    </submittedName>
</protein>
<dbReference type="InterPro" id="IPR036291">
    <property type="entry name" value="NAD(P)-bd_dom_sf"/>
</dbReference>
<sequence>MTVEAAKAVGAAETAGTVESAKPVLVIGGTGKTGRRVAELLTARGLPVRVGSRSATPPFVWDDPATWDAALDGVGAVYVAYYPDLGMPGAAEAVGEFAHFAVGKGARRLVLLSSRGEEGARITERALQDSGADWTILRASWFFQNFSEAFFLDPVLSGELVLPTGDATEPFVDTRDIAEVAVAALTDARHAGRVHELGGPRLLSFHDVAAELSRATGREIRFTPVTDEEYRAYLAEHDQPAELADLLALVADGHNAHLVDGVREVLGRAPRDFADFAREEAATGVWAV</sequence>
<dbReference type="EMBL" id="BAAABX010000049">
    <property type="protein sequence ID" value="GAA0419398.1"/>
    <property type="molecule type" value="Genomic_DNA"/>
</dbReference>
<dbReference type="Gene3D" id="3.40.50.720">
    <property type="entry name" value="NAD(P)-binding Rossmann-like Domain"/>
    <property type="match status" value="1"/>
</dbReference>
<comment type="caution">
    <text evidence="1">The sequence shown here is derived from an EMBL/GenBank/DDBJ whole genome shotgun (WGS) entry which is preliminary data.</text>
</comment>
<dbReference type="PANTHER" id="PTHR43162:SF1">
    <property type="entry name" value="PRESTALK A DIFFERENTIATION PROTEIN A"/>
    <property type="match status" value="1"/>
</dbReference>
<accession>A0ABN0YY97</accession>
<dbReference type="RefSeq" id="WP_344027391.1">
    <property type="nucleotide sequence ID" value="NZ_BAAABX010000049.1"/>
</dbReference>